<dbReference type="Gene3D" id="3.40.50.2300">
    <property type="match status" value="1"/>
</dbReference>
<organism evidence="1 2">
    <name type="scientific">Pyrodictium occultum</name>
    <dbReference type="NCBI Taxonomy" id="2309"/>
    <lineage>
        <taxon>Archaea</taxon>
        <taxon>Thermoproteota</taxon>
        <taxon>Thermoprotei</taxon>
        <taxon>Desulfurococcales</taxon>
        <taxon>Pyrodictiaceae</taxon>
        <taxon>Pyrodictium</taxon>
    </lineage>
</organism>
<evidence type="ECO:0000313" key="1">
    <source>
        <dbReference type="EMBL" id="KSW12514.1"/>
    </source>
</evidence>
<accession>A0A0V8RX25</accession>
<dbReference type="Proteomes" id="UP000053352">
    <property type="component" value="Unassembled WGS sequence"/>
</dbReference>
<keyword evidence="2" id="KW-1185">Reference proteome</keyword>
<proteinExistence type="predicted"/>
<comment type="caution">
    <text evidence="1">The sequence shown here is derived from an EMBL/GenBank/DDBJ whole genome shotgun (WGS) entry which is preliminary data.</text>
</comment>
<dbReference type="RefSeq" id="WP_058371198.1">
    <property type="nucleotide sequence ID" value="NZ_LNTB01000001.1"/>
</dbReference>
<dbReference type="STRING" id="2309.CF15_07285"/>
<sequence>MGPAFAVGVDADQDWIKPGFILASVMKRVDVGVYKAAGKALKYYRGEIEKYGGVMELGLADGGVALSRLEDLETLLDLAVKAGSIKPEQKQEIYEKVEKMREQIPGWIWEEVYKLADTLKKNKDPEAMGVKFSDIGKAIPLDSKEIREIREKLKAG</sequence>
<dbReference type="EMBL" id="LNTB01000001">
    <property type="protein sequence ID" value="KSW12514.1"/>
    <property type="molecule type" value="Genomic_DNA"/>
</dbReference>
<dbReference type="AlphaFoldDB" id="A0A0V8RX25"/>
<reference evidence="1 2" key="1">
    <citation type="submission" date="2015-11" db="EMBL/GenBank/DDBJ databases">
        <title>Genome sequence of Pyrodictium occultum PL-19, a marine hyperthermophilic archaeon isolated from Volcano, Italy.</title>
        <authorList>
            <person name="Utturkar S."/>
            <person name="Huber H."/>
            <person name="Leptihn S."/>
            <person name="Brown S."/>
            <person name="Stetter K.O."/>
            <person name="Podar M."/>
        </authorList>
    </citation>
    <scope>NUCLEOTIDE SEQUENCE [LARGE SCALE GENOMIC DNA]</scope>
    <source>
        <strain evidence="1 2">PL-19</strain>
    </source>
</reference>
<name>A0A0V8RX25_PYROC</name>
<gene>
    <name evidence="1" type="ORF">CF15_07285</name>
</gene>
<protein>
    <submittedName>
        <fullName evidence="1">Uncharacterized protein</fullName>
    </submittedName>
</protein>
<evidence type="ECO:0000313" key="2">
    <source>
        <dbReference type="Proteomes" id="UP000053352"/>
    </source>
</evidence>